<organism evidence="1 2">
    <name type="scientific">Xenopus laevis</name>
    <name type="common">African clawed frog</name>
    <dbReference type="NCBI Taxonomy" id="8355"/>
    <lineage>
        <taxon>Eukaryota</taxon>
        <taxon>Metazoa</taxon>
        <taxon>Chordata</taxon>
        <taxon>Craniata</taxon>
        <taxon>Vertebrata</taxon>
        <taxon>Euteleostomi</taxon>
        <taxon>Amphibia</taxon>
        <taxon>Batrachia</taxon>
        <taxon>Anura</taxon>
        <taxon>Pipoidea</taxon>
        <taxon>Pipidae</taxon>
        <taxon>Xenopodinae</taxon>
        <taxon>Xenopus</taxon>
        <taxon>Xenopus</taxon>
    </lineage>
</organism>
<dbReference type="AlphaFoldDB" id="A0A974E1E0"/>
<reference evidence="2" key="1">
    <citation type="journal article" date="2016" name="Nature">
        <title>Genome evolution in the allotetraploid frog Xenopus laevis.</title>
        <authorList>
            <person name="Session A.M."/>
            <person name="Uno Y."/>
            <person name="Kwon T."/>
            <person name="Chapman J.A."/>
            <person name="Toyoda A."/>
            <person name="Takahashi S."/>
            <person name="Fukui A."/>
            <person name="Hikosaka A."/>
            <person name="Suzuki A."/>
            <person name="Kondo M."/>
            <person name="van Heeringen S.J."/>
            <person name="Quigley I."/>
            <person name="Heinz S."/>
            <person name="Ogino H."/>
            <person name="Ochi H."/>
            <person name="Hellsten U."/>
            <person name="Lyons J.B."/>
            <person name="Simakov O."/>
            <person name="Putnam N."/>
            <person name="Stites J."/>
            <person name="Kuroki Y."/>
            <person name="Tanaka T."/>
            <person name="Michiue T."/>
            <person name="Watanabe M."/>
            <person name="Bogdanovic O."/>
            <person name="Lister R."/>
            <person name="Georgiou G."/>
            <person name="Paranjpe S.S."/>
            <person name="van Kruijsbergen I."/>
            <person name="Shu S."/>
            <person name="Carlson J."/>
            <person name="Kinoshita T."/>
            <person name="Ohta Y."/>
            <person name="Mawaribuchi S."/>
            <person name="Jenkins J."/>
            <person name="Grimwood J."/>
            <person name="Schmutz J."/>
            <person name="Mitros T."/>
            <person name="Mozaffari S.V."/>
            <person name="Suzuki Y."/>
            <person name="Haramoto Y."/>
            <person name="Yamamoto T.S."/>
            <person name="Takagi C."/>
            <person name="Heald R."/>
            <person name="Miller K."/>
            <person name="Haudenschild C."/>
            <person name="Kitzman J."/>
            <person name="Nakayama T."/>
            <person name="Izutsu Y."/>
            <person name="Robert J."/>
            <person name="Fortriede J."/>
            <person name="Burns K."/>
            <person name="Lotay V."/>
            <person name="Karimi K."/>
            <person name="Yasuoka Y."/>
            <person name="Dichmann D.S."/>
            <person name="Flajnik M.F."/>
            <person name="Houston D.W."/>
            <person name="Shendure J."/>
            <person name="DuPasquier L."/>
            <person name="Vize P.D."/>
            <person name="Zorn A.M."/>
            <person name="Ito M."/>
            <person name="Marcotte E.M."/>
            <person name="Wallingford J.B."/>
            <person name="Ito Y."/>
            <person name="Asashima M."/>
            <person name="Ueno N."/>
            <person name="Matsuda Y."/>
            <person name="Veenstra G.J."/>
            <person name="Fujiyama A."/>
            <person name="Harland R.M."/>
            <person name="Taira M."/>
            <person name="Rokhsar D.S."/>
        </authorList>
    </citation>
    <scope>NUCLEOTIDE SEQUENCE [LARGE SCALE GENOMIC DNA]</scope>
    <source>
        <strain evidence="2">J</strain>
    </source>
</reference>
<evidence type="ECO:0000313" key="2">
    <source>
        <dbReference type="Proteomes" id="UP000694892"/>
    </source>
</evidence>
<accession>A0A974E1E0</accession>
<protein>
    <submittedName>
        <fullName evidence="1">Uncharacterized protein</fullName>
    </submittedName>
</protein>
<name>A0A974E1E0_XENLA</name>
<proteinExistence type="predicted"/>
<dbReference type="EMBL" id="CM004466">
    <property type="protein sequence ID" value="OCU01804.1"/>
    <property type="molecule type" value="Genomic_DNA"/>
</dbReference>
<gene>
    <name evidence="1" type="ORF">XELAEV_18007582mg</name>
</gene>
<evidence type="ECO:0000313" key="1">
    <source>
        <dbReference type="EMBL" id="OCU01804.1"/>
    </source>
</evidence>
<dbReference type="Proteomes" id="UP000694892">
    <property type="component" value="Chromosome 1L"/>
</dbReference>
<sequence length="95" mass="11024">MEFVQKKQSQLWFLCHYFSLHHIIGLFYITPKIPVPLAVPSLTIKEQMHECECLTYLDVLYKYVSYYATEFSTNRKGAGLTFPFNVLVPTVSSLV</sequence>